<evidence type="ECO:0000313" key="3">
    <source>
        <dbReference type="Proteomes" id="UP000077266"/>
    </source>
</evidence>
<protein>
    <submittedName>
        <fullName evidence="2">Uncharacterized protein</fullName>
    </submittedName>
</protein>
<dbReference type="Proteomes" id="UP000077266">
    <property type="component" value="Unassembled WGS sequence"/>
</dbReference>
<accession>A0A165I2T5</accession>
<feature type="signal peptide" evidence="1">
    <location>
        <begin position="1"/>
        <end position="21"/>
    </location>
</feature>
<proteinExistence type="predicted"/>
<feature type="chain" id="PRO_5007859028" evidence="1">
    <location>
        <begin position="22"/>
        <end position="253"/>
    </location>
</feature>
<keyword evidence="1" id="KW-0732">Signal</keyword>
<dbReference type="EMBL" id="KV426001">
    <property type="protein sequence ID" value="KZV92814.1"/>
    <property type="molecule type" value="Genomic_DNA"/>
</dbReference>
<organism evidence="2 3">
    <name type="scientific">Exidia glandulosa HHB12029</name>
    <dbReference type="NCBI Taxonomy" id="1314781"/>
    <lineage>
        <taxon>Eukaryota</taxon>
        <taxon>Fungi</taxon>
        <taxon>Dikarya</taxon>
        <taxon>Basidiomycota</taxon>
        <taxon>Agaricomycotina</taxon>
        <taxon>Agaricomycetes</taxon>
        <taxon>Auriculariales</taxon>
        <taxon>Exidiaceae</taxon>
        <taxon>Exidia</taxon>
    </lineage>
</organism>
<evidence type="ECO:0000313" key="2">
    <source>
        <dbReference type="EMBL" id="KZV92814.1"/>
    </source>
</evidence>
<gene>
    <name evidence="2" type="ORF">EXIGLDRAFT_749468</name>
</gene>
<dbReference type="AlphaFoldDB" id="A0A165I2T5"/>
<keyword evidence="3" id="KW-1185">Reference proteome</keyword>
<name>A0A165I2T5_EXIGL</name>
<evidence type="ECO:0000256" key="1">
    <source>
        <dbReference type="SAM" id="SignalP"/>
    </source>
</evidence>
<reference evidence="2 3" key="1">
    <citation type="journal article" date="2016" name="Mol. Biol. Evol.">
        <title>Comparative Genomics of Early-Diverging Mushroom-Forming Fungi Provides Insights into the Origins of Lignocellulose Decay Capabilities.</title>
        <authorList>
            <person name="Nagy L.G."/>
            <person name="Riley R."/>
            <person name="Tritt A."/>
            <person name="Adam C."/>
            <person name="Daum C."/>
            <person name="Floudas D."/>
            <person name="Sun H."/>
            <person name="Yadav J.S."/>
            <person name="Pangilinan J."/>
            <person name="Larsson K.H."/>
            <person name="Matsuura K."/>
            <person name="Barry K."/>
            <person name="Labutti K."/>
            <person name="Kuo R."/>
            <person name="Ohm R.A."/>
            <person name="Bhattacharya S.S."/>
            <person name="Shirouzu T."/>
            <person name="Yoshinaga Y."/>
            <person name="Martin F.M."/>
            <person name="Grigoriev I.V."/>
            <person name="Hibbett D.S."/>
        </authorList>
    </citation>
    <scope>NUCLEOTIDE SEQUENCE [LARGE SCALE GENOMIC DNA]</scope>
    <source>
        <strain evidence="2 3">HHB12029</strain>
    </source>
</reference>
<dbReference type="InParanoid" id="A0A165I2T5"/>
<sequence length="253" mass="27746">MSLRIRGSLVSALCLVLLVTAAPTEVPKESTTIINSAESSTTDARVPSCLPLNRGERTEKLNTRSIRPMDDFVGYHMTWAETVDDWWNTGNLTQEGGSFAYAAIGEGFYVSDTIDGATFMPQNPLARYKPMDTLCAILAHSPNEWHGTVEKVWLPDRFASEPSPANADLVVSQLLPDTEAVTIPRFSLRDSSTGSHQLVLPVSMAIHGQFTPVCLPMAAVDLNDFTTYPRGSVPGFSYATLQEKWHVYDGMTC</sequence>